<protein>
    <submittedName>
        <fullName evidence="3">Uncharacterized protein LOC117545187</fullName>
    </submittedName>
</protein>
<dbReference type="InterPro" id="IPR050951">
    <property type="entry name" value="Retrovirus_Pol_polyprotein"/>
</dbReference>
<proteinExistence type="predicted"/>
<accession>A0A6P8UZV0</accession>
<gene>
    <name evidence="3" type="primary">LOC117545187</name>
</gene>
<dbReference type="Proteomes" id="UP000515161">
    <property type="component" value="Unplaced"/>
</dbReference>
<dbReference type="GO" id="GO:0003676">
    <property type="term" value="F:nucleic acid binding"/>
    <property type="evidence" value="ECO:0007669"/>
    <property type="project" value="InterPro"/>
</dbReference>
<dbReference type="GeneID" id="117545187"/>
<feature type="region of interest" description="Disordered" evidence="1">
    <location>
        <begin position="197"/>
        <end position="337"/>
    </location>
</feature>
<dbReference type="AlphaFoldDB" id="A0A6P8UZV0"/>
<name>A0A6P8UZV0_GYMAC</name>
<dbReference type="KEGG" id="gacu:117545187"/>
<feature type="compositionally biased region" description="Basic and acidic residues" evidence="1">
    <location>
        <begin position="216"/>
        <end position="226"/>
    </location>
</feature>
<evidence type="ECO:0000313" key="3">
    <source>
        <dbReference type="RefSeq" id="XP_034070772.1"/>
    </source>
</evidence>
<evidence type="ECO:0000256" key="1">
    <source>
        <dbReference type="SAM" id="MobiDB-lite"/>
    </source>
</evidence>
<evidence type="ECO:0000313" key="2">
    <source>
        <dbReference type="Proteomes" id="UP000515161"/>
    </source>
</evidence>
<dbReference type="InterPro" id="IPR036397">
    <property type="entry name" value="RNaseH_sf"/>
</dbReference>
<dbReference type="InParanoid" id="A0A6P8UZV0"/>
<dbReference type="PANTHER" id="PTHR37984">
    <property type="entry name" value="PROTEIN CBG26694"/>
    <property type="match status" value="1"/>
</dbReference>
<dbReference type="OrthoDB" id="8948897at2759"/>
<sequence>MGNGVTERFNRTLGNMLRTLPPTMKARWPRVLQTLTFCYNCTVHETTGFAPFYLMFGRVPRLPIDIVFQHGLQDERVVSHNEFVSQLRQDLCEAARIAQNHSFKEQARHARLYNHKVKGSPLAVGDRVLLANRGERGKRKLADKWISTPYDVVSVRAGINVYRIRDAQSGKERVVHRNLLLPVDFLFMDKVETPASFVNSDNGDEECGSGQVSVHVDNEDGYDRTVDWLMNSPDPVPASDVHLSDPVTASDAHLPDPVPASDVHLSDPVPASDAHLPDPVPASDAHSPDPVPASDAHSSDSDPDSVTLPTDPDPDSVTLPPDPDPVSAADLTDPDSVGVSRLTFTEVVDETNAICTQPHSVHAGCGGSVTTRCGRHVKPPKKLIYEMAAQKVEDTSSVTSSVY</sequence>
<dbReference type="SUPFAM" id="SSF53098">
    <property type="entry name" value="Ribonuclease H-like"/>
    <property type="match status" value="1"/>
</dbReference>
<dbReference type="InterPro" id="IPR012337">
    <property type="entry name" value="RNaseH-like_sf"/>
</dbReference>
<organism evidence="2 3">
    <name type="scientific">Gymnodraco acuticeps</name>
    <name type="common">Antarctic dragonfish</name>
    <dbReference type="NCBI Taxonomy" id="8218"/>
    <lineage>
        <taxon>Eukaryota</taxon>
        <taxon>Metazoa</taxon>
        <taxon>Chordata</taxon>
        <taxon>Craniata</taxon>
        <taxon>Vertebrata</taxon>
        <taxon>Euteleostomi</taxon>
        <taxon>Actinopterygii</taxon>
        <taxon>Neopterygii</taxon>
        <taxon>Teleostei</taxon>
        <taxon>Neoteleostei</taxon>
        <taxon>Acanthomorphata</taxon>
        <taxon>Eupercaria</taxon>
        <taxon>Perciformes</taxon>
        <taxon>Notothenioidei</taxon>
        <taxon>Bathydraconidae</taxon>
        <taxon>Gymnodraco</taxon>
    </lineage>
</organism>
<reference evidence="3" key="1">
    <citation type="submission" date="2025-08" db="UniProtKB">
        <authorList>
            <consortium name="RefSeq"/>
        </authorList>
    </citation>
    <scope>IDENTIFICATION</scope>
</reference>
<dbReference type="PANTHER" id="PTHR37984:SF15">
    <property type="entry name" value="INTEGRASE CATALYTIC DOMAIN-CONTAINING PROTEIN"/>
    <property type="match status" value="1"/>
</dbReference>
<dbReference type="Gene3D" id="3.30.420.10">
    <property type="entry name" value="Ribonuclease H-like superfamily/Ribonuclease H"/>
    <property type="match status" value="1"/>
</dbReference>
<keyword evidence="2" id="KW-1185">Reference proteome</keyword>
<dbReference type="RefSeq" id="XP_034070772.1">
    <property type="nucleotide sequence ID" value="XM_034214881.1"/>
</dbReference>